<keyword evidence="3" id="KW-1185">Reference proteome</keyword>
<evidence type="ECO:0000313" key="3">
    <source>
        <dbReference type="Proteomes" id="UP001589774"/>
    </source>
</evidence>
<accession>A0ABV6HGL8</accession>
<proteinExistence type="predicted"/>
<protein>
    <submittedName>
        <fullName evidence="2">O-antigen ligase family protein</fullName>
    </submittedName>
</protein>
<feature type="transmembrane region" description="Helical" evidence="1">
    <location>
        <begin position="173"/>
        <end position="191"/>
    </location>
</feature>
<keyword evidence="1" id="KW-1133">Transmembrane helix</keyword>
<dbReference type="PANTHER" id="PTHR37422">
    <property type="entry name" value="TEICHURONIC ACID BIOSYNTHESIS PROTEIN TUAE"/>
    <property type="match status" value="1"/>
</dbReference>
<comment type="caution">
    <text evidence="2">The sequence shown here is derived from an EMBL/GenBank/DDBJ whole genome shotgun (WGS) entry which is preliminary data.</text>
</comment>
<dbReference type="PANTHER" id="PTHR37422:SF17">
    <property type="entry name" value="O-ANTIGEN LIGASE"/>
    <property type="match status" value="1"/>
</dbReference>
<feature type="transmembrane region" description="Helical" evidence="1">
    <location>
        <begin position="102"/>
        <end position="121"/>
    </location>
</feature>
<evidence type="ECO:0000313" key="2">
    <source>
        <dbReference type="EMBL" id="MFC0318038.1"/>
    </source>
</evidence>
<feature type="transmembrane region" description="Helical" evidence="1">
    <location>
        <begin position="77"/>
        <end position="96"/>
    </location>
</feature>
<name>A0ABV6HGL8_9SPHI</name>
<organism evidence="2 3">
    <name type="scientific">Olivibacter oleidegradans</name>
    <dbReference type="NCBI Taxonomy" id="760123"/>
    <lineage>
        <taxon>Bacteria</taxon>
        <taxon>Pseudomonadati</taxon>
        <taxon>Bacteroidota</taxon>
        <taxon>Sphingobacteriia</taxon>
        <taxon>Sphingobacteriales</taxon>
        <taxon>Sphingobacteriaceae</taxon>
        <taxon>Olivibacter</taxon>
    </lineage>
</organism>
<feature type="transmembrane region" description="Helical" evidence="1">
    <location>
        <begin position="343"/>
        <end position="363"/>
    </location>
</feature>
<keyword evidence="2" id="KW-0436">Ligase</keyword>
<feature type="transmembrane region" description="Helical" evidence="1">
    <location>
        <begin position="133"/>
        <end position="161"/>
    </location>
</feature>
<feature type="transmembrane region" description="Helical" evidence="1">
    <location>
        <begin position="9"/>
        <end position="26"/>
    </location>
</feature>
<keyword evidence="1" id="KW-0812">Transmembrane</keyword>
<sequence>MEENGNKLVIYLCMIGVVFLSSFRSPDPELALDYSVPSYIQFLQTLSVPIVLLLMLLSIGFMFRVPTEMEKEGGKSYLPYFFIFQVIILLTEFSRQNNATEFLIRLLFGIITFIYFLKVVANLPIYRAEGFSVLAAFFWGSFFFIALNVLIHVSGIGHVIWKGRLFGVTAHPNFMGICASIETILAFVFLWKERKWKRRSIFLIAFAVGIYACLLTMSRTSMLGVATGVFIFFMVGMKNSSFKPFFMILLALVSMLLVANLTMQSLDYADRGNTREQTWRELYEDASELPLIGKGRSGASTNAYMFAIVAGGVLGAAFFFRSLFGVMASAFTDLLNTHNFKRLAFLALLTLILVTSVFEGYLLDTVSIPSFTYWMLLAVTRQL</sequence>
<dbReference type="InterPro" id="IPR051533">
    <property type="entry name" value="WaaL-like"/>
</dbReference>
<dbReference type="GO" id="GO:0016874">
    <property type="term" value="F:ligase activity"/>
    <property type="evidence" value="ECO:0007669"/>
    <property type="project" value="UniProtKB-KW"/>
</dbReference>
<reference evidence="2 3" key="1">
    <citation type="submission" date="2024-09" db="EMBL/GenBank/DDBJ databases">
        <authorList>
            <person name="Sun Q."/>
            <person name="Mori K."/>
        </authorList>
    </citation>
    <scope>NUCLEOTIDE SEQUENCE [LARGE SCALE GENOMIC DNA]</scope>
    <source>
        <strain evidence="2 3">CCM 7765</strain>
    </source>
</reference>
<evidence type="ECO:0000256" key="1">
    <source>
        <dbReference type="SAM" id="Phobius"/>
    </source>
</evidence>
<feature type="transmembrane region" description="Helical" evidence="1">
    <location>
        <begin position="46"/>
        <end position="65"/>
    </location>
</feature>
<feature type="transmembrane region" description="Helical" evidence="1">
    <location>
        <begin position="245"/>
        <end position="263"/>
    </location>
</feature>
<dbReference type="EMBL" id="JBHLWO010000001">
    <property type="protein sequence ID" value="MFC0318038.1"/>
    <property type="molecule type" value="Genomic_DNA"/>
</dbReference>
<gene>
    <name evidence="2" type="ORF">ACFFI0_06945</name>
</gene>
<feature type="transmembrane region" description="Helical" evidence="1">
    <location>
        <begin position="203"/>
        <end position="233"/>
    </location>
</feature>
<feature type="transmembrane region" description="Helical" evidence="1">
    <location>
        <begin position="303"/>
        <end position="323"/>
    </location>
</feature>
<keyword evidence="1" id="KW-0472">Membrane</keyword>
<dbReference type="RefSeq" id="WP_130856136.1">
    <property type="nucleotide sequence ID" value="NZ_JBHLWO010000001.1"/>
</dbReference>
<dbReference type="Proteomes" id="UP001589774">
    <property type="component" value="Unassembled WGS sequence"/>
</dbReference>